<keyword evidence="4 8" id="KW-1133">Transmembrane helix</keyword>
<comment type="caution">
    <text evidence="10">The sequence shown here is derived from an EMBL/GenBank/DDBJ whole genome shotgun (WGS) entry which is preliminary data.</text>
</comment>
<evidence type="ECO:0000313" key="10">
    <source>
        <dbReference type="EMBL" id="KAH9637976.1"/>
    </source>
</evidence>
<evidence type="ECO:0000256" key="3">
    <source>
        <dbReference type="ARBA" id="ARBA00022692"/>
    </source>
</evidence>
<evidence type="ECO:0000256" key="6">
    <source>
        <dbReference type="PIRSR" id="PIRSR600246-1"/>
    </source>
</evidence>
<feature type="domain" description="HIG1" evidence="9">
    <location>
        <begin position="6"/>
        <end position="104"/>
    </location>
</feature>
<evidence type="ECO:0000256" key="1">
    <source>
        <dbReference type="ARBA" id="ARBA00004173"/>
    </source>
</evidence>
<dbReference type="GO" id="GO:0005739">
    <property type="term" value="C:mitochondrion"/>
    <property type="evidence" value="ECO:0007669"/>
    <property type="project" value="UniProtKB-SubCell"/>
</dbReference>
<gene>
    <name evidence="10" type="ORF">HF086_013056</name>
</gene>
<evidence type="ECO:0000256" key="4">
    <source>
        <dbReference type="ARBA" id="ARBA00022989"/>
    </source>
</evidence>
<dbReference type="PANTHER" id="PTHR10188">
    <property type="entry name" value="L-ASPARAGINASE"/>
    <property type="match status" value="1"/>
</dbReference>
<evidence type="ECO:0000313" key="11">
    <source>
        <dbReference type="Proteomes" id="UP000814243"/>
    </source>
</evidence>
<dbReference type="Pfam" id="PF01112">
    <property type="entry name" value="Asparaginase_2"/>
    <property type="match status" value="1"/>
</dbReference>
<feature type="transmembrane region" description="Helical" evidence="8">
    <location>
        <begin position="41"/>
        <end position="60"/>
    </location>
</feature>
<evidence type="ECO:0000256" key="7">
    <source>
        <dbReference type="PIRSR" id="PIRSR600246-3"/>
    </source>
</evidence>
<evidence type="ECO:0000256" key="5">
    <source>
        <dbReference type="ARBA" id="ARBA00023136"/>
    </source>
</evidence>
<proteinExistence type="inferred from homology"/>
<dbReference type="EMBL" id="JACEFF010000419">
    <property type="protein sequence ID" value="KAH9637976.1"/>
    <property type="molecule type" value="Genomic_DNA"/>
</dbReference>
<dbReference type="InterPro" id="IPR007667">
    <property type="entry name" value="Hypoxia_induced_domain"/>
</dbReference>
<dbReference type="CDD" id="cd04514">
    <property type="entry name" value="Taspase1_like"/>
    <property type="match status" value="1"/>
</dbReference>
<dbReference type="Gene3D" id="6.10.140.1320">
    <property type="match status" value="1"/>
</dbReference>
<feature type="active site" description="Nucleophile" evidence="6">
    <location>
        <position position="247"/>
    </location>
</feature>
<dbReference type="PANTHER" id="PTHR10188:SF8">
    <property type="entry name" value="THREONINE ASPARTASE 1"/>
    <property type="match status" value="1"/>
</dbReference>
<sequence length="440" mass="47541">MMSNEEPTDLDWVQLRKEMGAHQQVETTSEKFGRKFSENPFVPIGCFATAGALSYGLWSFRTGRKKMSQQMMRLRIVAQGFTITALVVGVMMTTGKTCRKAATALQQGGNAVDAVEKAIIELENSPLTNAGYGSNLSWNGTVECDASLMNGQTLHFGACGAVSNVWNPITLAKQLCIKQCDNLSLGRVPPCILTGQGARSWAQRLGLEIVEDHKMVSARAFRNYKHCKRKLKRYSIQNDIKFSPLDTVGAICVDSNGVVASGASSGGVSLKHEGRVGQAASFGSGVWAVMSRDGTKPSVASCTSGCGEHLIRTQLAKNSAESLLDSSPVLGLDKCLKENFLQSPFLWDVPDRLGGTLALKFDALNGEGELLWGHTTKTMCIGYMSTENDKPKCIISYLPHKVEPGQKAVVSGQSFKLSMQPCPVKWEVKAESGCNGSLLE</sequence>
<dbReference type="AlphaFoldDB" id="A0A922MJE9"/>
<accession>A0A922MJE9</accession>
<keyword evidence="3 8" id="KW-0812">Transmembrane</keyword>
<dbReference type="InterPro" id="IPR000246">
    <property type="entry name" value="Peptidase_T2"/>
</dbReference>
<feature type="site" description="Cleavage; by autolysis" evidence="7">
    <location>
        <begin position="246"/>
        <end position="247"/>
    </location>
</feature>
<dbReference type="GO" id="GO:0051604">
    <property type="term" value="P:protein maturation"/>
    <property type="evidence" value="ECO:0007669"/>
    <property type="project" value="TreeGrafter"/>
</dbReference>
<feature type="transmembrane region" description="Helical" evidence="8">
    <location>
        <begin position="72"/>
        <end position="92"/>
    </location>
</feature>
<comment type="subcellular location">
    <subcellularLocation>
        <location evidence="1">Mitochondrion</location>
    </subcellularLocation>
</comment>
<dbReference type="Pfam" id="PF04588">
    <property type="entry name" value="HIG_1_N"/>
    <property type="match status" value="1"/>
</dbReference>
<evidence type="ECO:0000259" key="9">
    <source>
        <dbReference type="PROSITE" id="PS51503"/>
    </source>
</evidence>
<dbReference type="Gene3D" id="3.60.20.30">
    <property type="entry name" value="(Glycosyl)asparaginase"/>
    <property type="match status" value="1"/>
</dbReference>
<protein>
    <recommendedName>
        <fullName evidence="9">HIG1 domain-containing protein</fullName>
    </recommendedName>
</protein>
<name>A0A922MJE9_SPOEX</name>
<dbReference type="InterPro" id="IPR037464">
    <property type="entry name" value="Taspase1"/>
</dbReference>
<dbReference type="SUPFAM" id="SSF56235">
    <property type="entry name" value="N-terminal nucleophile aminohydrolases (Ntn hydrolases)"/>
    <property type="match status" value="1"/>
</dbReference>
<evidence type="ECO:0000256" key="2">
    <source>
        <dbReference type="ARBA" id="ARBA00010872"/>
    </source>
</evidence>
<dbReference type="InterPro" id="IPR029055">
    <property type="entry name" value="Ntn_hydrolases_N"/>
</dbReference>
<dbReference type="PROSITE" id="PS51503">
    <property type="entry name" value="HIG1"/>
    <property type="match status" value="1"/>
</dbReference>
<comment type="similarity">
    <text evidence="2">Belongs to the Ntn-hydrolase family.</text>
</comment>
<organism evidence="10 11">
    <name type="scientific">Spodoptera exigua</name>
    <name type="common">Beet armyworm</name>
    <name type="synonym">Noctua fulgens</name>
    <dbReference type="NCBI Taxonomy" id="7107"/>
    <lineage>
        <taxon>Eukaryota</taxon>
        <taxon>Metazoa</taxon>
        <taxon>Ecdysozoa</taxon>
        <taxon>Arthropoda</taxon>
        <taxon>Hexapoda</taxon>
        <taxon>Insecta</taxon>
        <taxon>Pterygota</taxon>
        <taxon>Neoptera</taxon>
        <taxon>Endopterygota</taxon>
        <taxon>Lepidoptera</taxon>
        <taxon>Glossata</taxon>
        <taxon>Ditrysia</taxon>
        <taxon>Noctuoidea</taxon>
        <taxon>Noctuidae</taxon>
        <taxon>Amphipyrinae</taxon>
        <taxon>Spodoptera</taxon>
    </lineage>
</organism>
<dbReference type="Proteomes" id="UP000814243">
    <property type="component" value="Unassembled WGS sequence"/>
</dbReference>
<reference evidence="10" key="1">
    <citation type="journal article" date="2021" name="G3 (Bethesda)">
        <title>Genome and transcriptome analysis of the beet armyworm Spodoptera exigua reveals targets for pest control. .</title>
        <authorList>
            <person name="Simon S."/>
            <person name="Breeschoten T."/>
            <person name="Jansen H.J."/>
            <person name="Dirks R.P."/>
            <person name="Schranz M.E."/>
            <person name="Ros V.I.D."/>
        </authorList>
    </citation>
    <scope>NUCLEOTIDE SEQUENCE</scope>
    <source>
        <strain evidence="10">TB_SE_WUR_2020</strain>
    </source>
</reference>
<evidence type="ECO:0000256" key="8">
    <source>
        <dbReference type="SAM" id="Phobius"/>
    </source>
</evidence>
<keyword evidence="5 8" id="KW-0472">Membrane</keyword>
<dbReference type="GO" id="GO:0004298">
    <property type="term" value="F:threonine-type endopeptidase activity"/>
    <property type="evidence" value="ECO:0007669"/>
    <property type="project" value="InterPro"/>
</dbReference>